<sequence length="300" mass="32482">MASEVVRDFIAGSVGGFAGKLFDYPLDTVKVLLQTQGESLPAASVAQMSKKKMYRGAWDCLQKTVEAKGVLSLYKGISSPLLGCMAENAVLFWAYNKFKKVISGSTDESDVPIIKLSIAGAGAGAVVSFVLTPVELVKCRLQVQNASNGNFRVFTGPIDVIVQTVKSEGIVRGLFRGHLSTMYREIPGNFCYFGTYELVCTAMIPEGGSKSDLSMPTHLLGGVLSGISYWTAFYPADTVKSLMQTRPDYGDRTFTDVFKAIYRSEGVAGLYRGWGITVARGAPANALIFAGYEYTSKMLR</sequence>
<dbReference type="Proteomes" id="UP000836788">
    <property type="component" value="Chromosome 12"/>
</dbReference>
<evidence type="ECO:0000256" key="10">
    <source>
        <dbReference type="RuleBase" id="RU000488"/>
    </source>
</evidence>
<dbReference type="GO" id="GO:0000064">
    <property type="term" value="F:L-ornithine transmembrane transporter activity"/>
    <property type="evidence" value="ECO:0007669"/>
    <property type="project" value="TreeGrafter"/>
</dbReference>
<feature type="repeat" description="Solcar" evidence="9">
    <location>
        <begin position="111"/>
        <end position="202"/>
    </location>
</feature>
<dbReference type="InterPro" id="IPR002067">
    <property type="entry name" value="MCP"/>
</dbReference>
<accession>A0A8J9S2A9</accession>
<proteinExistence type="inferred from homology"/>
<name>A0A8J9S2A9_PHATR</name>
<dbReference type="InterPro" id="IPR018108">
    <property type="entry name" value="MCP_transmembrane"/>
</dbReference>
<dbReference type="AlphaFoldDB" id="A0A8J9S2A9"/>
<evidence type="ECO:0000256" key="9">
    <source>
        <dbReference type="PROSITE-ProRule" id="PRU00282"/>
    </source>
</evidence>
<dbReference type="PANTHER" id="PTHR45624">
    <property type="entry name" value="MITOCHONDRIAL BASIC AMINO ACIDS TRANSPORTER-RELATED"/>
    <property type="match status" value="1"/>
</dbReference>
<keyword evidence="8 9" id="KW-0472">Membrane</keyword>
<dbReference type="GO" id="GO:0031966">
    <property type="term" value="C:mitochondrial membrane"/>
    <property type="evidence" value="ECO:0007669"/>
    <property type="project" value="UniProtKB-SubCell"/>
</dbReference>
<dbReference type="Gene3D" id="1.50.40.10">
    <property type="entry name" value="Mitochondrial carrier domain"/>
    <property type="match status" value="1"/>
</dbReference>
<reference evidence="11" key="1">
    <citation type="submission" date="2022-02" db="EMBL/GenBank/DDBJ databases">
        <authorList>
            <person name="Giguere J D."/>
        </authorList>
    </citation>
    <scope>NUCLEOTIDE SEQUENCE</scope>
    <source>
        <strain evidence="11">CCAP 1055/1</strain>
    </source>
</reference>
<dbReference type="GO" id="GO:1990575">
    <property type="term" value="P:mitochondrial L-ornithine transmembrane transport"/>
    <property type="evidence" value="ECO:0007669"/>
    <property type="project" value="TreeGrafter"/>
</dbReference>
<dbReference type="InterPro" id="IPR050567">
    <property type="entry name" value="Mitochondrial_Carrier"/>
</dbReference>
<dbReference type="EMBL" id="OU594953">
    <property type="protein sequence ID" value="CAG9279596.1"/>
    <property type="molecule type" value="Genomic_DNA"/>
</dbReference>
<dbReference type="PROSITE" id="PS50920">
    <property type="entry name" value="SOLCAR"/>
    <property type="match status" value="3"/>
</dbReference>
<protein>
    <submittedName>
        <fullName evidence="11">Uncharacterized protein</fullName>
    </submittedName>
</protein>
<keyword evidence="3 10" id="KW-0813">Transport</keyword>
<evidence type="ECO:0000256" key="3">
    <source>
        <dbReference type="ARBA" id="ARBA00022448"/>
    </source>
</evidence>
<dbReference type="SUPFAM" id="SSF103506">
    <property type="entry name" value="Mitochondrial carrier"/>
    <property type="match status" value="1"/>
</dbReference>
<dbReference type="PANTHER" id="PTHR45624:SF12">
    <property type="entry name" value="MITOCHONDRIAL ORNITHINE TRANSPORTER 1"/>
    <property type="match status" value="1"/>
</dbReference>
<dbReference type="InterPro" id="IPR023395">
    <property type="entry name" value="MCP_dom_sf"/>
</dbReference>
<keyword evidence="5" id="KW-0677">Repeat</keyword>
<evidence type="ECO:0000256" key="7">
    <source>
        <dbReference type="ARBA" id="ARBA00023128"/>
    </source>
</evidence>
<evidence type="ECO:0000256" key="4">
    <source>
        <dbReference type="ARBA" id="ARBA00022692"/>
    </source>
</evidence>
<feature type="repeat" description="Solcar" evidence="9">
    <location>
        <begin position="213"/>
        <end position="298"/>
    </location>
</feature>
<keyword evidence="6" id="KW-1133">Transmembrane helix</keyword>
<feature type="repeat" description="Solcar" evidence="9">
    <location>
        <begin position="3"/>
        <end position="101"/>
    </location>
</feature>
<evidence type="ECO:0000256" key="2">
    <source>
        <dbReference type="ARBA" id="ARBA00006375"/>
    </source>
</evidence>
<evidence type="ECO:0000256" key="1">
    <source>
        <dbReference type="ARBA" id="ARBA00004225"/>
    </source>
</evidence>
<organism evidence="11">
    <name type="scientific">Phaeodactylum tricornutum</name>
    <name type="common">Diatom</name>
    <dbReference type="NCBI Taxonomy" id="2850"/>
    <lineage>
        <taxon>Eukaryota</taxon>
        <taxon>Sar</taxon>
        <taxon>Stramenopiles</taxon>
        <taxon>Ochrophyta</taxon>
        <taxon>Bacillariophyta</taxon>
        <taxon>Bacillariophyceae</taxon>
        <taxon>Bacillariophycidae</taxon>
        <taxon>Naviculales</taxon>
        <taxon>Phaeodactylaceae</taxon>
        <taxon>Phaeodactylum</taxon>
    </lineage>
</organism>
<keyword evidence="7" id="KW-0496">Mitochondrion</keyword>
<evidence type="ECO:0000313" key="11">
    <source>
        <dbReference type="EMBL" id="CAG9279596.1"/>
    </source>
</evidence>
<evidence type="ECO:0000256" key="6">
    <source>
        <dbReference type="ARBA" id="ARBA00022989"/>
    </source>
</evidence>
<gene>
    <name evidence="11" type="ORF">PTTT1_LOCUS10584</name>
</gene>
<dbReference type="PRINTS" id="PR00926">
    <property type="entry name" value="MITOCARRIER"/>
</dbReference>
<comment type="similarity">
    <text evidence="2 10">Belongs to the mitochondrial carrier (TC 2.A.29) family.</text>
</comment>
<comment type="subcellular location">
    <subcellularLocation>
        <location evidence="1">Mitochondrion membrane</location>
        <topology evidence="1">Multi-pass membrane protein</topology>
    </subcellularLocation>
</comment>
<evidence type="ECO:0000256" key="8">
    <source>
        <dbReference type="ARBA" id="ARBA00023136"/>
    </source>
</evidence>
<keyword evidence="4 9" id="KW-0812">Transmembrane</keyword>
<evidence type="ECO:0000256" key="5">
    <source>
        <dbReference type="ARBA" id="ARBA00022737"/>
    </source>
</evidence>
<dbReference type="Pfam" id="PF00153">
    <property type="entry name" value="Mito_carr"/>
    <property type="match status" value="3"/>
</dbReference>